<dbReference type="Pfam" id="PF00688">
    <property type="entry name" value="TGFb_propeptide"/>
    <property type="match status" value="1"/>
</dbReference>
<dbReference type="Pfam" id="PF00019">
    <property type="entry name" value="TGF_beta"/>
    <property type="match status" value="1"/>
</dbReference>
<keyword evidence="3" id="KW-0964">Secreted</keyword>
<feature type="compositionally biased region" description="Low complexity" evidence="9">
    <location>
        <begin position="552"/>
        <end position="575"/>
    </location>
</feature>
<keyword evidence="7" id="KW-0325">Glycoprotein</keyword>
<evidence type="ECO:0000259" key="10">
    <source>
        <dbReference type="PROSITE" id="PS51362"/>
    </source>
</evidence>
<dbReference type="SUPFAM" id="SSF57501">
    <property type="entry name" value="Cystine-knot cytokines"/>
    <property type="match status" value="1"/>
</dbReference>
<protein>
    <submittedName>
        <fullName evidence="11">Bone morphogenetic protein 2</fullName>
    </submittedName>
</protein>
<accession>A0AAV4A9F7</accession>
<comment type="caution">
    <text evidence="11">The sequence shown here is derived from an EMBL/GenBank/DDBJ whole genome shotgun (WGS) entry which is preliminary data.</text>
</comment>
<comment type="similarity">
    <text evidence="2 8">Belongs to the TGF-beta family.</text>
</comment>
<evidence type="ECO:0000256" key="5">
    <source>
        <dbReference type="ARBA" id="ARBA00023030"/>
    </source>
</evidence>
<evidence type="ECO:0000256" key="1">
    <source>
        <dbReference type="ARBA" id="ARBA00004613"/>
    </source>
</evidence>
<sequence>MSTQGRPSVGRLKVSGAESVHIVDIGGEGICASPFLTGALCSMTGDSRCWLSLLLLLTVLISRLLPLDASSSSPSPPTLPPPVKTFPPDPPIPPNIDRHGSSPIPPRSALAILYEVTTSPSSSSSSHSSSSDSSFSITPVETPDAKDNSLVPSKSGAGSSKPIDIGTVTSVASSTQPSSSSSSSPSRTSSYSSHPEQSYSSEGDSANAMKISQDVNAIPLNDDSKNAALSTSTNNHHSHHQHHDRKGNSLTPKSRSRFSEKDAKLLQAVEQMFLKNSGLRQRPNVQQDWVVPDYMLDLYRAQLDTRAGTDTSRKLKGRGHVAANTVRSFVHKDTESEGCRPPLCSRIRFDISTVSEEETLTGAELRIFVGEGAEDSLGKSGTLSARQGAVGSHRQPRGDGSSLARLEIHQIIKPASSTPTSTSSLSSSSSSPQPSGDEAITRLLDTRVVDARNASWHSFDVHPAVLRWKRLGRTHNHGLEIRLMPVRPGRSQSPTRAVSSGKDPAPDVHLSTDSHVRVRRAAHLPDRDWTLQKPLLVTFTDDGFSPPLFPQSSSFSSSSSSKTKTSSFTSSSSSSARRSKVTLSRRRRSAGNKKDSADKGGRKKRKKNRRKNRRRRKRKRLRWRKKKGNKNICQRHALYVDFRDVGWDDWIVAPTGYSAYFCRGDCIAPIPDFAKASNHAMLQARVYKVNPSAVPMVCCVPIKMAPISMLYRDENEQTVLKNYQDMSVDECGCK</sequence>
<feature type="compositionally biased region" description="Basic residues" evidence="9">
    <location>
        <begin position="577"/>
        <end position="591"/>
    </location>
</feature>
<dbReference type="InterPro" id="IPR017948">
    <property type="entry name" value="TGFb_CS"/>
</dbReference>
<feature type="compositionally biased region" description="Low complexity" evidence="9">
    <location>
        <begin position="120"/>
        <end position="136"/>
    </location>
</feature>
<dbReference type="SMART" id="SM00204">
    <property type="entry name" value="TGFB"/>
    <property type="match status" value="1"/>
</dbReference>
<feature type="domain" description="TGF-beta family profile" evidence="10">
    <location>
        <begin position="613"/>
        <end position="734"/>
    </location>
</feature>
<dbReference type="Gene3D" id="2.10.90.10">
    <property type="entry name" value="Cystine-knot cytokines"/>
    <property type="match status" value="1"/>
</dbReference>
<evidence type="ECO:0000256" key="3">
    <source>
        <dbReference type="ARBA" id="ARBA00022525"/>
    </source>
</evidence>
<dbReference type="EMBL" id="BLXT01003731">
    <property type="protein sequence ID" value="GFO03878.1"/>
    <property type="molecule type" value="Genomic_DNA"/>
</dbReference>
<feature type="compositionally biased region" description="Low complexity" evidence="9">
    <location>
        <begin position="167"/>
        <end position="202"/>
    </location>
</feature>
<feature type="region of interest" description="Disordered" evidence="9">
    <location>
        <begin position="551"/>
        <end position="627"/>
    </location>
</feature>
<feature type="region of interest" description="Disordered" evidence="9">
    <location>
        <begin position="120"/>
        <end position="205"/>
    </location>
</feature>
<feature type="compositionally biased region" description="Low complexity" evidence="9">
    <location>
        <begin position="416"/>
        <end position="435"/>
    </location>
</feature>
<evidence type="ECO:0000313" key="11">
    <source>
        <dbReference type="EMBL" id="GFO03878.1"/>
    </source>
</evidence>
<dbReference type="PANTHER" id="PTHR11848:SF263">
    <property type="entry name" value="PROTEIN DECAPENTAPLEGIC"/>
    <property type="match status" value="1"/>
</dbReference>
<dbReference type="AlphaFoldDB" id="A0AAV4A9F7"/>
<evidence type="ECO:0000256" key="6">
    <source>
        <dbReference type="ARBA" id="ARBA00023157"/>
    </source>
</evidence>
<evidence type="ECO:0000256" key="4">
    <source>
        <dbReference type="ARBA" id="ARBA00022729"/>
    </source>
</evidence>
<feature type="region of interest" description="Disordered" evidence="9">
    <location>
        <begin position="220"/>
        <end position="260"/>
    </location>
</feature>
<dbReference type="InterPro" id="IPR001839">
    <property type="entry name" value="TGF-b_C"/>
</dbReference>
<feature type="region of interest" description="Disordered" evidence="9">
    <location>
        <begin position="376"/>
        <end position="438"/>
    </location>
</feature>
<dbReference type="InterPro" id="IPR029034">
    <property type="entry name" value="Cystine-knot_cytokine"/>
</dbReference>
<feature type="compositionally biased region" description="Basic and acidic residues" evidence="9">
    <location>
        <begin position="504"/>
        <end position="514"/>
    </location>
</feature>
<keyword evidence="6" id="KW-1015">Disulfide bond</keyword>
<dbReference type="PROSITE" id="PS00250">
    <property type="entry name" value="TGF_BETA_1"/>
    <property type="match status" value="1"/>
</dbReference>
<evidence type="ECO:0000313" key="12">
    <source>
        <dbReference type="Proteomes" id="UP000735302"/>
    </source>
</evidence>
<evidence type="ECO:0000256" key="7">
    <source>
        <dbReference type="ARBA" id="ARBA00023180"/>
    </source>
</evidence>
<gene>
    <name evidence="11" type="ORF">PoB_003038300</name>
</gene>
<evidence type="ECO:0000256" key="8">
    <source>
        <dbReference type="RuleBase" id="RU000354"/>
    </source>
</evidence>
<keyword evidence="4" id="KW-0732">Signal</keyword>
<feature type="compositionally biased region" description="Basic residues" evidence="9">
    <location>
        <begin position="236"/>
        <end position="245"/>
    </location>
</feature>
<keyword evidence="5 8" id="KW-0339">Growth factor</keyword>
<dbReference type="Gene3D" id="2.60.120.970">
    <property type="match status" value="1"/>
</dbReference>
<feature type="compositionally biased region" description="Pro residues" evidence="9">
    <location>
        <begin position="74"/>
        <end position="94"/>
    </location>
</feature>
<proteinExistence type="inferred from homology"/>
<dbReference type="InterPro" id="IPR001111">
    <property type="entry name" value="TGF-b_propeptide"/>
</dbReference>
<comment type="subcellular location">
    <subcellularLocation>
        <location evidence="1">Secreted</location>
    </subcellularLocation>
</comment>
<reference evidence="11 12" key="1">
    <citation type="journal article" date="2021" name="Elife">
        <title>Chloroplast acquisition without the gene transfer in kleptoplastic sea slugs, Plakobranchus ocellatus.</title>
        <authorList>
            <person name="Maeda T."/>
            <person name="Takahashi S."/>
            <person name="Yoshida T."/>
            <person name="Shimamura S."/>
            <person name="Takaki Y."/>
            <person name="Nagai Y."/>
            <person name="Toyoda A."/>
            <person name="Suzuki Y."/>
            <person name="Arimoto A."/>
            <person name="Ishii H."/>
            <person name="Satoh N."/>
            <person name="Nishiyama T."/>
            <person name="Hasebe M."/>
            <person name="Maruyama T."/>
            <person name="Minagawa J."/>
            <person name="Obokata J."/>
            <person name="Shigenobu S."/>
        </authorList>
    </citation>
    <scope>NUCLEOTIDE SEQUENCE [LARGE SCALE GENOMIC DNA]</scope>
</reference>
<evidence type="ECO:0000256" key="9">
    <source>
        <dbReference type="SAM" id="MobiDB-lite"/>
    </source>
</evidence>
<dbReference type="FunFam" id="2.10.90.10:FF:000001">
    <property type="entry name" value="Bone morphogenetic protein 4"/>
    <property type="match status" value="1"/>
</dbReference>
<dbReference type="PROSITE" id="PS51362">
    <property type="entry name" value="TGF_BETA_2"/>
    <property type="match status" value="1"/>
</dbReference>
<dbReference type="PANTHER" id="PTHR11848">
    <property type="entry name" value="TGF-BETA FAMILY"/>
    <property type="match status" value="1"/>
</dbReference>
<evidence type="ECO:0000256" key="2">
    <source>
        <dbReference type="ARBA" id="ARBA00006656"/>
    </source>
</evidence>
<feature type="compositionally biased region" description="Basic residues" evidence="9">
    <location>
        <begin position="601"/>
        <end position="627"/>
    </location>
</feature>
<feature type="region of interest" description="Disordered" evidence="9">
    <location>
        <begin position="70"/>
        <end position="104"/>
    </location>
</feature>
<name>A0AAV4A9F7_9GAST</name>
<dbReference type="GO" id="GO:0005615">
    <property type="term" value="C:extracellular space"/>
    <property type="evidence" value="ECO:0007669"/>
    <property type="project" value="TreeGrafter"/>
</dbReference>
<keyword evidence="12" id="KW-1185">Reference proteome</keyword>
<dbReference type="InterPro" id="IPR015615">
    <property type="entry name" value="TGF-beta-rel"/>
</dbReference>
<dbReference type="Proteomes" id="UP000735302">
    <property type="component" value="Unassembled WGS sequence"/>
</dbReference>
<dbReference type="GO" id="GO:0005125">
    <property type="term" value="F:cytokine activity"/>
    <property type="evidence" value="ECO:0007669"/>
    <property type="project" value="TreeGrafter"/>
</dbReference>
<organism evidence="11 12">
    <name type="scientific">Plakobranchus ocellatus</name>
    <dbReference type="NCBI Taxonomy" id="259542"/>
    <lineage>
        <taxon>Eukaryota</taxon>
        <taxon>Metazoa</taxon>
        <taxon>Spiralia</taxon>
        <taxon>Lophotrochozoa</taxon>
        <taxon>Mollusca</taxon>
        <taxon>Gastropoda</taxon>
        <taxon>Heterobranchia</taxon>
        <taxon>Euthyneura</taxon>
        <taxon>Panpulmonata</taxon>
        <taxon>Sacoglossa</taxon>
        <taxon>Placobranchoidea</taxon>
        <taxon>Plakobranchidae</taxon>
        <taxon>Plakobranchus</taxon>
    </lineage>
</organism>
<dbReference type="GO" id="GO:0008083">
    <property type="term" value="F:growth factor activity"/>
    <property type="evidence" value="ECO:0007669"/>
    <property type="project" value="UniProtKB-KW"/>
</dbReference>
<feature type="region of interest" description="Disordered" evidence="9">
    <location>
        <begin position="486"/>
        <end position="514"/>
    </location>
</feature>